<dbReference type="RefSeq" id="WP_089673018.1">
    <property type="nucleotide sequence ID" value="NZ_CP024845.1"/>
</dbReference>
<dbReference type="GO" id="GO:0046872">
    <property type="term" value="F:metal ion binding"/>
    <property type="evidence" value="ECO:0007669"/>
    <property type="project" value="UniProtKB-KW"/>
</dbReference>
<dbReference type="GO" id="GO:0016832">
    <property type="term" value="F:aldehyde-lyase activity"/>
    <property type="evidence" value="ECO:0007669"/>
    <property type="project" value="TreeGrafter"/>
</dbReference>
<dbReference type="InterPro" id="IPR001303">
    <property type="entry name" value="Aldolase_II/adducin_N"/>
</dbReference>
<dbReference type="Gene3D" id="3.40.225.10">
    <property type="entry name" value="Class II aldolase/adducin N-terminal domain"/>
    <property type="match status" value="1"/>
</dbReference>
<dbReference type="OrthoDB" id="18709at2157"/>
<keyword evidence="2" id="KW-0456">Lyase</keyword>
<dbReference type="InterPro" id="IPR050197">
    <property type="entry name" value="Aldolase_class_II_sugar_metab"/>
</dbReference>
<dbReference type="AlphaFoldDB" id="A0A1H6VLF3"/>
<evidence type="ECO:0000313" key="6">
    <source>
        <dbReference type="Proteomes" id="UP000198888"/>
    </source>
</evidence>
<dbReference type="Pfam" id="PF00596">
    <property type="entry name" value="Aldolase_II"/>
    <property type="match status" value="1"/>
</dbReference>
<feature type="domain" description="Class II aldolase/adducin N-terminal" evidence="4">
    <location>
        <begin position="16"/>
        <end position="192"/>
    </location>
</feature>
<sequence>MTSQNQPDLPNRDARETVCTYGREMLEKGLTKSTGGNVSSRTAEGNIAISPSGMPYPEIDPEEVPIIDLDGNVVHEGEKPSNEDTMHRLVYEARDDVGGMVHTHSPYASTFASLNEPVEASHYLIAFIGDKIPVAGYETYGTEALGQRAVEALGDEYNACLLANHGVLALGDSLSDALETAEMVEYCARIHYQARSIGEPDLLPNEEVDHLQEKFKGYGQNS</sequence>
<dbReference type="GO" id="GO:0005829">
    <property type="term" value="C:cytosol"/>
    <property type="evidence" value="ECO:0007669"/>
    <property type="project" value="TreeGrafter"/>
</dbReference>
<gene>
    <name evidence="5" type="ORF">SAMN05444271_11837</name>
</gene>
<dbReference type="PANTHER" id="PTHR22789:SF0">
    <property type="entry name" value="3-OXO-TETRONATE 4-PHOSPHATE DECARBOXYLASE-RELATED"/>
    <property type="match status" value="1"/>
</dbReference>
<keyword evidence="6" id="KW-1185">Reference proteome</keyword>
<feature type="compositionally biased region" description="Polar residues" evidence="3">
    <location>
        <begin position="31"/>
        <end position="43"/>
    </location>
</feature>
<keyword evidence="1" id="KW-0479">Metal-binding</keyword>
<proteinExistence type="predicted"/>
<dbReference type="GO" id="GO:0019323">
    <property type="term" value="P:pentose catabolic process"/>
    <property type="evidence" value="ECO:0007669"/>
    <property type="project" value="TreeGrafter"/>
</dbReference>
<dbReference type="STRING" id="1073996.SAMN05444271_11837"/>
<evidence type="ECO:0000256" key="2">
    <source>
        <dbReference type="ARBA" id="ARBA00023239"/>
    </source>
</evidence>
<evidence type="ECO:0000313" key="5">
    <source>
        <dbReference type="EMBL" id="SEJ05489.1"/>
    </source>
</evidence>
<dbReference type="KEGG" id="hae:halTADL_2669"/>
<dbReference type="SMART" id="SM01007">
    <property type="entry name" value="Aldolase_II"/>
    <property type="match status" value="1"/>
</dbReference>
<protein>
    <submittedName>
        <fullName evidence="5">L-fuculose 1-phosphate aldolase</fullName>
    </submittedName>
</protein>
<organism evidence="5 6">
    <name type="scientific">Halohasta litchfieldiae</name>
    <dbReference type="NCBI Taxonomy" id="1073996"/>
    <lineage>
        <taxon>Archaea</taxon>
        <taxon>Methanobacteriati</taxon>
        <taxon>Methanobacteriota</taxon>
        <taxon>Stenosarchaea group</taxon>
        <taxon>Halobacteria</taxon>
        <taxon>Halobacteriales</taxon>
        <taxon>Haloferacaceae</taxon>
        <taxon>Halohasta</taxon>
    </lineage>
</organism>
<dbReference type="Proteomes" id="UP000198888">
    <property type="component" value="Unassembled WGS sequence"/>
</dbReference>
<evidence type="ECO:0000259" key="4">
    <source>
        <dbReference type="SMART" id="SM01007"/>
    </source>
</evidence>
<dbReference type="UniPathway" id="UPA00071"/>
<reference evidence="5 6" key="1">
    <citation type="submission" date="2016-10" db="EMBL/GenBank/DDBJ databases">
        <authorList>
            <person name="de Groot N.N."/>
        </authorList>
    </citation>
    <scope>NUCLEOTIDE SEQUENCE [LARGE SCALE GENOMIC DNA]</scope>
    <source>
        <strain evidence="5 6">DSM 22187</strain>
    </source>
</reference>
<dbReference type="PANTHER" id="PTHR22789">
    <property type="entry name" value="FUCULOSE PHOSPHATE ALDOLASE"/>
    <property type="match status" value="1"/>
</dbReference>
<dbReference type="EMBL" id="FNYR01000018">
    <property type="protein sequence ID" value="SEJ05489.1"/>
    <property type="molecule type" value="Genomic_DNA"/>
</dbReference>
<feature type="region of interest" description="Disordered" evidence="3">
    <location>
        <begin position="30"/>
        <end position="56"/>
    </location>
</feature>
<name>A0A1H6VLF3_9EURY</name>
<dbReference type="InterPro" id="IPR036409">
    <property type="entry name" value="Aldolase_II/adducin_N_sf"/>
</dbReference>
<dbReference type="SUPFAM" id="SSF53639">
    <property type="entry name" value="AraD/HMP-PK domain-like"/>
    <property type="match status" value="1"/>
</dbReference>
<accession>A0A2H4Q4W8</accession>
<evidence type="ECO:0000256" key="1">
    <source>
        <dbReference type="ARBA" id="ARBA00022723"/>
    </source>
</evidence>
<dbReference type="GeneID" id="35003440"/>
<evidence type="ECO:0000256" key="3">
    <source>
        <dbReference type="SAM" id="MobiDB-lite"/>
    </source>
</evidence>
<accession>A0A1H6VLF3</accession>